<dbReference type="RefSeq" id="WP_152580906.1">
    <property type="nucleotide sequence ID" value="NZ_JAKVIV010000006.1"/>
</dbReference>
<organism evidence="3 4">
    <name type="scientific">Bifidobacterium tibiigranuli</name>
    <dbReference type="NCBI Taxonomy" id="2172043"/>
    <lineage>
        <taxon>Bacteria</taxon>
        <taxon>Bacillati</taxon>
        <taxon>Actinomycetota</taxon>
        <taxon>Actinomycetes</taxon>
        <taxon>Bifidobacteriales</taxon>
        <taxon>Bifidobacteriaceae</taxon>
        <taxon>Bifidobacterium</taxon>
    </lineage>
</organism>
<reference evidence="3 4" key="1">
    <citation type="submission" date="2018-04" db="EMBL/GenBank/DDBJ databases">
        <authorList>
            <person name="Eckel V.P."/>
            <person name="Vogel R.F."/>
        </authorList>
    </citation>
    <scope>NUCLEOTIDE SEQUENCE [LARGE SCALE GENOMIC DNA]</scope>
    <source>
        <strain evidence="4">TMW 2.1764</strain>
    </source>
</reference>
<dbReference type="Proteomes" id="UP000325415">
    <property type="component" value="Unassembled WGS sequence"/>
</dbReference>
<evidence type="ECO:0000313" key="4">
    <source>
        <dbReference type="Proteomes" id="UP000325415"/>
    </source>
</evidence>
<feature type="region of interest" description="Disordered" evidence="1">
    <location>
        <begin position="334"/>
        <end position="426"/>
    </location>
</feature>
<dbReference type="InterPro" id="IPR047682">
    <property type="entry name" value="SepH-like"/>
</dbReference>
<sequence length="426" mass="44573">MPEKPLTQASFVTVSPSGDLVFSADGSQFALEVNDTLERAILEAKQIKSESLDIQQPSSGQSLPISQIQTLIRAGAEPAHVAQRYGLSPALVRRFSASVQTEKQYAIEQFLIVPAPKESRVHTMAELIERTLATARIGMESLKWTATRRGLEPWRITAAFDSAGRHLRAEWTWNMHDNAVTCLNPTATRLLGGFNPHDRDADDTAANTDGELDDAFSIVLGIPGDSIRSARIERAVSAWGAGEGEAQPQNRPQDGSRDMLRGSAHSAKSASGGAKGSSAPAGHPAADERDTRGFPGTVVPRKQASADGRVDASASASADASALNLLPLDVSPRNAASAGSAASDAGIDADTATSHAEDSAAVAADSVASAASAEEHGTASGNGTDDAATQSGRKTSKESKSDAAKPSKRKSRRSAVPSWDEILFGD</sequence>
<dbReference type="InterPro" id="IPR021421">
    <property type="entry name" value="DUF3071"/>
</dbReference>
<dbReference type="AlphaFoldDB" id="A0A5N6S0H9"/>
<keyword evidence="4" id="KW-1185">Reference proteome</keyword>
<dbReference type="EMBL" id="QDAG01000006">
    <property type="protein sequence ID" value="KAE8128046.1"/>
    <property type="molecule type" value="Genomic_DNA"/>
</dbReference>
<feature type="compositionally biased region" description="Polar residues" evidence="1">
    <location>
        <begin position="379"/>
        <end position="393"/>
    </location>
</feature>
<evidence type="ECO:0000259" key="2">
    <source>
        <dbReference type="Pfam" id="PF11268"/>
    </source>
</evidence>
<dbReference type="Pfam" id="PF11268">
    <property type="entry name" value="DUF3071"/>
    <property type="match status" value="1"/>
</dbReference>
<evidence type="ECO:0000313" key="3">
    <source>
        <dbReference type="EMBL" id="KAE8128046.1"/>
    </source>
</evidence>
<feature type="compositionally biased region" description="Low complexity" evidence="1">
    <location>
        <begin position="335"/>
        <end position="372"/>
    </location>
</feature>
<gene>
    <name evidence="3" type="ORF">DDE84_06545</name>
</gene>
<protein>
    <submittedName>
        <fullName evidence="3">DUF3071 domain-containing protein</fullName>
    </submittedName>
</protein>
<name>A0A5N6S0H9_9BIFI</name>
<feature type="domain" description="DUF3071" evidence="2">
    <location>
        <begin position="8"/>
        <end position="173"/>
    </location>
</feature>
<dbReference type="NCBIfam" id="NF040712">
    <property type="entry name" value="SepH"/>
    <property type="match status" value="1"/>
</dbReference>
<evidence type="ECO:0000256" key="1">
    <source>
        <dbReference type="SAM" id="MobiDB-lite"/>
    </source>
</evidence>
<proteinExistence type="predicted"/>
<feature type="region of interest" description="Disordered" evidence="1">
    <location>
        <begin position="239"/>
        <end position="312"/>
    </location>
</feature>
<feature type="compositionally biased region" description="Basic and acidic residues" evidence="1">
    <location>
        <begin position="395"/>
        <end position="405"/>
    </location>
</feature>
<feature type="compositionally biased region" description="Low complexity" evidence="1">
    <location>
        <begin position="262"/>
        <end position="284"/>
    </location>
</feature>
<dbReference type="GeneID" id="78128405"/>
<accession>A0A5N6S0H9</accession>
<comment type="caution">
    <text evidence="3">The sequence shown here is derived from an EMBL/GenBank/DDBJ whole genome shotgun (WGS) entry which is preliminary data.</text>
</comment>